<comment type="caution">
    <text evidence="1">The sequence shown here is derived from an EMBL/GenBank/DDBJ whole genome shotgun (WGS) entry which is preliminary data.</text>
</comment>
<protein>
    <submittedName>
        <fullName evidence="1">Uncharacterized protein</fullName>
    </submittedName>
</protein>
<keyword evidence="2" id="KW-1185">Reference proteome</keyword>
<evidence type="ECO:0000313" key="1">
    <source>
        <dbReference type="EMBL" id="KAL1256760.1"/>
    </source>
</evidence>
<proteinExistence type="predicted"/>
<sequence>MDTEEKGSGQQQKQVAKGKEFAFKIYLAYDPPSPPSRPFALNASIFFLIGFGLSDSERAGPHDPALLSLLTSSGPLPLNLLAVSPREPALGSTNTGKHGVRFQQSSLASEAWAVSAVRLKPCPAVDADSLPLFSQHCRPTSLMPGASVQGVGGVGWTLGPLSY</sequence>
<gene>
    <name evidence="1" type="ORF">QQF64_012305</name>
</gene>
<dbReference type="EMBL" id="JAYMGO010000018">
    <property type="protein sequence ID" value="KAL1256760.1"/>
    <property type="molecule type" value="Genomic_DNA"/>
</dbReference>
<dbReference type="Proteomes" id="UP001558613">
    <property type="component" value="Unassembled WGS sequence"/>
</dbReference>
<reference evidence="1 2" key="1">
    <citation type="submission" date="2023-09" db="EMBL/GenBank/DDBJ databases">
        <authorList>
            <person name="Wang M."/>
        </authorList>
    </citation>
    <scope>NUCLEOTIDE SEQUENCE [LARGE SCALE GENOMIC DNA]</scope>
    <source>
        <strain evidence="1">GT-2023</strain>
        <tissue evidence="1">Liver</tissue>
    </source>
</reference>
<name>A0ABR3LV30_9TELE</name>
<evidence type="ECO:0000313" key="2">
    <source>
        <dbReference type="Proteomes" id="UP001558613"/>
    </source>
</evidence>
<organism evidence="1 2">
    <name type="scientific">Cirrhinus molitorella</name>
    <name type="common">mud carp</name>
    <dbReference type="NCBI Taxonomy" id="172907"/>
    <lineage>
        <taxon>Eukaryota</taxon>
        <taxon>Metazoa</taxon>
        <taxon>Chordata</taxon>
        <taxon>Craniata</taxon>
        <taxon>Vertebrata</taxon>
        <taxon>Euteleostomi</taxon>
        <taxon>Actinopterygii</taxon>
        <taxon>Neopterygii</taxon>
        <taxon>Teleostei</taxon>
        <taxon>Ostariophysi</taxon>
        <taxon>Cypriniformes</taxon>
        <taxon>Cyprinidae</taxon>
        <taxon>Labeoninae</taxon>
        <taxon>Labeonini</taxon>
        <taxon>Cirrhinus</taxon>
    </lineage>
</organism>
<accession>A0ABR3LV30</accession>